<evidence type="ECO:0000313" key="2">
    <source>
        <dbReference type="Proteomes" id="UP001177140"/>
    </source>
</evidence>
<keyword evidence="2" id="KW-1185">Reference proteome</keyword>
<reference evidence="1" key="1">
    <citation type="submission" date="2022-03" db="EMBL/GenBank/DDBJ databases">
        <title>A functionally conserved STORR gene fusion in Papaver species that diverged 16.8 million years ago.</title>
        <authorList>
            <person name="Catania T."/>
        </authorList>
    </citation>
    <scope>NUCLEOTIDE SEQUENCE</scope>
    <source>
        <strain evidence="1">S-191538</strain>
    </source>
</reference>
<accession>A0AA41S7T9</accession>
<dbReference type="EMBL" id="JAJJMA010108954">
    <property type="protein sequence ID" value="MCL7031124.1"/>
    <property type="molecule type" value="Genomic_DNA"/>
</dbReference>
<gene>
    <name evidence="1" type="ORF">MKW94_028118</name>
</gene>
<evidence type="ECO:0000313" key="1">
    <source>
        <dbReference type="EMBL" id="MCL7031124.1"/>
    </source>
</evidence>
<protein>
    <submittedName>
        <fullName evidence="1">Uncharacterized protein</fullName>
    </submittedName>
</protein>
<dbReference type="AlphaFoldDB" id="A0AA41S7T9"/>
<dbReference type="Proteomes" id="UP001177140">
    <property type="component" value="Unassembled WGS sequence"/>
</dbReference>
<proteinExistence type="predicted"/>
<name>A0AA41S7T9_PAPNU</name>
<sequence length="120" mass="14001">MYSVDFEEAGHKLVKLGFSQYGLLRQIFCMISRVHQENFGNYIMLYLGHVLAYIGLSLDRGGCYFLFTIFIKILFQRLTEPSMRDSFESFFARYNPKNTRYSINFFMSIGLGGITENLCE</sequence>
<organism evidence="1 2">
    <name type="scientific">Papaver nudicaule</name>
    <name type="common">Iceland poppy</name>
    <dbReference type="NCBI Taxonomy" id="74823"/>
    <lineage>
        <taxon>Eukaryota</taxon>
        <taxon>Viridiplantae</taxon>
        <taxon>Streptophyta</taxon>
        <taxon>Embryophyta</taxon>
        <taxon>Tracheophyta</taxon>
        <taxon>Spermatophyta</taxon>
        <taxon>Magnoliopsida</taxon>
        <taxon>Ranunculales</taxon>
        <taxon>Papaveraceae</taxon>
        <taxon>Papaveroideae</taxon>
        <taxon>Papaver</taxon>
    </lineage>
</organism>
<comment type="caution">
    <text evidence="1">The sequence shown here is derived from an EMBL/GenBank/DDBJ whole genome shotgun (WGS) entry which is preliminary data.</text>
</comment>